<gene>
    <name evidence="1" type="ORF">SAMN04487996_10653</name>
</gene>
<dbReference type="AlphaFoldDB" id="A0A1G7EFV7"/>
<dbReference type="RefSeq" id="WP_176884967.1">
    <property type="nucleotide sequence ID" value="NZ_FNAN01000006.1"/>
</dbReference>
<accession>A0A1G7EFV7</accession>
<organism evidence="1 2">
    <name type="scientific">Dyadobacter soli</name>
    <dbReference type="NCBI Taxonomy" id="659014"/>
    <lineage>
        <taxon>Bacteria</taxon>
        <taxon>Pseudomonadati</taxon>
        <taxon>Bacteroidota</taxon>
        <taxon>Cytophagia</taxon>
        <taxon>Cytophagales</taxon>
        <taxon>Spirosomataceae</taxon>
        <taxon>Dyadobacter</taxon>
    </lineage>
</organism>
<proteinExistence type="predicted"/>
<evidence type="ECO:0000313" key="2">
    <source>
        <dbReference type="Proteomes" id="UP000198748"/>
    </source>
</evidence>
<evidence type="ECO:0000313" key="1">
    <source>
        <dbReference type="EMBL" id="SDE62553.1"/>
    </source>
</evidence>
<dbReference type="Proteomes" id="UP000198748">
    <property type="component" value="Unassembled WGS sequence"/>
</dbReference>
<protein>
    <submittedName>
        <fullName evidence="1">Uncharacterized protein</fullName>
    </submittedName>
</protein>
<name>A0A1G7EFV7_9BACT</name>
<keyword evidence="2" id="KW-1185">Reference proteome</keyword>
<sequence>MEKNCKSGISLQKIVQLYKQEGLEITTEEAALILDFLKRMAKIAVNQVFKGNG</sequence>
<reference evidence="2" key="1">
    <citation type="submission" date="2016-10" db="EMBL/GenBank/DDBJ databases">
        <authorList>
            <person name="Varghese N."/>
            <person name="Submissions S."/>
        </authorList>
    </citation>
    <scope>NUCLEOTIDE SEQUENCE [LARGE SCALE GENOMIC DNA]</scope>
    <source>
        <strain evidence="2">DSM 25329</strain>
    </source>
</reference>
<dbReference type="EMBL" id="FNAN01000006">
    <property type="protein sequence ID" value="SDE62553.1"/>
    <property type="molecule type" value="Genomic_DNA"/>
</dbReference>